<dbReference type="AlphaFoldDB" id="A0A3S5C0P4"/>
<evidence type="ECO:0000313" key="2">
    <source>
        <dbReference type="EMBL" id="VEJ29299.1"/>
    </source>
</evidence>
<evidence type="ECO:0000313" key="3">
    <source>
        <dbReference type="Proteomes" id="UP000270988"/>
    </source>
</evidence>
<dbReference type="Proteomes" id="UP000270988">
    <property type="component" value="Chromosome"/>
</dbReference>
<reference evidence="2 3" key="1">
    <citation type="submission" date="2018-12" db="EMBL/GenBank/DDBJ databases">
        <authorList>
            <consortium name="Pathogen Informatics"/>
        </authorList>
    </citation>
    <scope>NUCLEOTIDE SEQUENCE [LARGE SCALE GENOMIC DNA]</scope>
    <source>
        <strain evidence="2 3">NCTC10918</strain>
    </source>
</reference>
<feature type="transmembrane region" description="Helical" evidence="1">
    <location>
        <begin position="31"/>
        <end position="51"/>
    </location>
</feature>
<gene>
    <name evidence="2" type="ORF">NCTC10918_00556</name>
</gene>
<sequence length="73" mass="8694">MKTSKKQKQFRHSLDLNDGVRVQKPWMRTPLFIWSFTYTLLIPYEGFANMLTSFPTPIDAMVHNKPIGYFHEF</sequence>
<protein>
    <submittedName>
        <fullName evidence="2">Uncharacterized protein</fullName>
    </submittedName>
</protein>
<proteinExistence type="predicted"/>
<keyword evidence="1" id="KW-1133">Transmembrane helix</keyword>
<dbReference type="EMBL" id="LR134521">
    <property type="protein sequence ID" value="VEJ29299.1"/>
    <property type="molecule type" value="Genomic_DNA"/>
</dbReference>
<organism evidence="2 3">
    <name type="scientific">Rothia dentocariosa</name>
    <dbReference type="NCBI Taxonomy" id="2047"/>
    <lineage>
        <taxon>Bacteria</taxon>
        <taxon>Bacillati</taxon>
        <taxon>Actinomycetota</taxon>
        <taxon>Actinomycetes</taxon>
        <taxon>Micrococcales</taxon>
        <taxon>Micrococcaceae</taxon>
        <taxon>Rothia</taxon>
    </lineage>
</organism>
<keyword evidence="1" id="KW-0472">Membrane</keyword>
<evidence type="ECO:0000256" key="1">
    <source>
        <dbReference type="SAM" id="Phobius"/>
    </source>
</evidence>
<name>A0A3S5C0P4_9MICC</name>
<accession>A0A3S5C0P4</accession>
<keyword evidence="1" id="KW-0812">Transmembrane</keyword>